<evidence type="ECO:0000259" key="7">
    <source>
        <dbReference type="PROSITE" id="PS50076"/>
    </source>
</evidence>
<evidence type="ECO:0000313" key="9">
    <source>
        <dbReference type="Proteomes" id="UP001175353"/>
    </source>
</evidence>
<reference evidence="8" key="1">
    <citation type="submission" date="2023-06" db="EMBL/GenBank/DDBJ databases">
        <title>Black Yeasts Isolated from many extreme environments.</title>
        <authorList>
            <person name="Coleine C."/>
            <person name="Stajich J.E."/>
            <person name="Selbmann L."/>
        </authorList>
    </citation>
    <scope>NUCLEOTIDE SEQUENCE</scope>
    <source>
        <strain evidence="8">CCFEE 5200</strain>
    </source>
</reference>
<dbReference type="InterPro" id="IPR018253">
    <property type="entry name" value="DnaJ_domain_CS"/>
</dbReference>
<keyword evidence="4" id="KW-0143">Chaperone</keyword>
<comment type="subcellular location">
    <subcellularLocation>
        <location evidence="2">Cytoplasm</location>
    </subcellularLocation>
    <subcellularLocation>
        <location evidence="1">Nucleus</location>
    </subcellularLocation>
</comment>
<dbReference type="GO" id="GO:0005681">
    <property type="term" value="C:spliceosomal complex"/>
    <property type="evidence" value="ECO:0007669"/>
    <property type="project" value="TreeGrafter"/>
</dbReference>
<dbReference type="PRINTS" id="PR00625">
    <property type="entry name" value="JDOMAIN"/>
</dbReference>
<dbReference type="PANTHER" id="PTHR44313">
    <property type="entry name" value="DNAJ HOMOLOG SUBFAMILY C MEMBER 17"/>
    <property type="match status" value="1"/>
</dbReference>
<dbReference type="SUPFAM" id="SSF46565">
    <property type="entry name" value="Chaperone J-domain"/>
    <property type="match status" value="1"/>
</dbReference>
<evidence type="ECO:0000256" key="2">
    <source>
        <dbReference type="ARBA" id="ARBA00004496"/>
    </source>
</evidence>
<keyword evidence="9" id="KW-1185">Reference proteome</keyword>
<name>A0AAN6QLR7_9PEZI</name>
<dbReference type="InterPro" id="IPR052094">
    <property type="entry name" value="Pre-mRNA-splicing_ERAD"/>
</dbReference>
<feature type="compositionally biased region" description="Polar residues" evidence="6">
    <location>
        <begin position="305"/>
        <end position="316"/>
    </location>
</feature>
<evidence type="ECO:0000256" key="3">
    <source>
        <dbReference type="ARBA" id="ARBA00022490"/>
    </source>
</evidence>
<accession>A0AAN6QLR7</accession>
<dbReference type="InterPro" id="IPR036869">
    <property type="entry name" value="J_dom_sf"/>
</dbReference>
<keyword evidence="3" id="KW-0963">Cytoplasm</keyword>
<evidence type="ECO:0000256" key="5">
    <source>
        <dbReference type="ARBA" id="ARBA00023242"/>
    </source>
</evidence>
<feature type="compositionally biased region" description="Basic and acidic residues" evidence="6">
    <location>
        <begin position="145"/>
        <end position="156"/>
    </location>
</feature>
<evidence type="ECO:0000313" key="8">
    <source>
        <dbReference type="EMBL" id="KAK0969123.1"/>
    </source>
</evidence>
<dbReference type="EMBL" id="JAUJLE010000200">
    <property type="protein sequence ID" value="KAK0969123.1"/>
    <property type="molecule type" value="Genomic_DNA"/>
</dbReference>
<sequence length="385" mass="42891">MPADDLKLHALNPSTDFYALLSLQPTASESEIRRAYRKTALKYHPDKVGANNVAAREKFELLQVVNDVLSDAALRELYDNARRAEEAKREREAVFDGRRKWMREDLERREGAAGGKRKREEEEEQGFEREVRRLAEDGGRRRMEREGIVRREAERQEAEEERSESVAPVKSGGGDARESAGPTDLDRSVTLRFPASAASQLDRDTLIRLWERFGPIEDCVLREKKLKKDGEKHRTSYLTAILVYKSIVSAHAATCDIPKLQETDPETWIIFEAVGWAAGKEPECLPKPATSAPQTRDVESGVSGGNTTPSTTQREPSTGKGGAGPKKAPYFASFKGTPAGKPPEGANTPSPDDIMMMRLKNAEKRRLEEKIRTEETVAATAAVDT</sequence>
<dbReference type="CDD" id="cd06257">
    <property type="entry name" value="DnaJ"/>
    <property type="match status" value="1"/>
</dbReference>
<dbReference type="PROSITE" id="PS00636">
    <property type="entry name" value="DNAJ_1"/>
    <property type="match status" value="1"/>
</dbReference>
<evidence type="ECO:0000256" key="1">
    <source>
        <dbReference type="ARBA" id="ARBA00004123"/>
    </source>
</evidence>
<dbReference type="AlphaFoldDB" id="A0AAN6QLR7"/>
<gene>
    <name evidence="8" type="ORF">LTR91_016450</name>
</gene>
<dbReference type="Gene3D" id="1.10.287.110">
    <property type="entry name" value="DnaJ domain"/>
    <property type="match status" value="1"/>
</dbReference>
<feature type="region of interest" description="Disordered" evidence="6">
    <location>
        <begin position="145"/>
        <end position="188"/>
    </location>
</feature>
<evidence type="ECO:0000256" key="6">
    <source>
        <dbReference type="SAM" id="MobiDB-lite"/>
    </source>
</evidence>
<dbReference type="Pfam" id="PF00226">
    <property type="entry name" value="DnaJ"/>
    <property type="match status" value="1"/>
</dbReference>
<feature type="region of interest" description="Disordered" evidence="6">
    <location>
        <begin position="108"/>
        <end position="130"/>
    </location>
</feature>
<organism evidence="8 9">
    <name type="scientific">Friedmanniomyces endolithicus</name>
    <dbReference type="NCBI Taxonomy" id="329885"/>
    <lineage>
        <taxon>Eukaryota</taxon>
        <taxon>Fungi</taxon>
        <taxon>Dikarya</taxon>
        <taxon>Ascomycota</taxon>
        <taxon>Pezizomycotina</taxon>
        <taxon>Dothideomycetes</taxon>
        <taxon>Dothideomycetidae</taxon>
        <taxon>Mycosphaerellales</taxon>
        <taxon>Teratosphaeriaceae</taxon>
        <taxon>Friedmanniomyces</taxon>
    </lineage>
</organism>
<dbReference type="GO" id="GO:0005737">
    <property type="term" value="C:cytoplasm"/>
    <property type="evidence" value="ECO:0007669"/>
    <property type="project" value="UniProtKB-SubCell"/>
</dbReference>
<dbReference type="SMART" id="SM00271">
    <property type="entry name" value="DnaJ"/>
    <property type="match status" value="1"/>
</dbReference>
<dbReference type="PANTHER" id="PTHR44313:SF1">
    <property type="entry name" value="DNAJ HOMOLOG SUBFAMILY C MEMBER 17"/>
    <property type="match status" value="1"/>
</dbReference>
<comment type="caution">
    <text evidence="8">The sequence shown here is derived from an EMBL/GenBank/DDBJ whole genome shotgun (WGS) entry which is preliminary data.</text>
</comment>
<keyword evidence="5" id="KW-0539">Nucleus</keyword>
<dbReference type="PROSITE" id="PS50076">
    <property type="entry name" value="DNAJ_2"/>
    <property type="match status" value="1"/>
</dbReference>
<dbReference type="InterPro" id="IPR001623">
    <property type="entry name" value="DnaJ_domain"/>
</dbReference>
<feature type="region of interest" description="Disordered" evidence="6">
    <location>
        <begin position="282"/>
        <end position="353"/>
    </location>
</feature>
<dbReference type="Proteomes" id="UP001175353">
    <property type="component" value="Unassembled WGS sequence"/>
</dbReference>
<evidence type="ECO:0000256" key="4">
    <source>
        <dbReference type="ARBA" id="ARBA00023186"/>
    </source>
</evidence>
<feature type="domain" description="J" evidence="7">
    <location>
        <begin position="16"/>
        <end position="82"/>
    </location>
</feature>
<dbReference type="GO" id="GO:0000390">
    <property type="term" value="P:spliceosomal complex disassembly"/>
    <property type="evidence" value="ECO:0007669"/>
    <property type="project" value="TreeGrafter"/>
</dbReference>
<protein>
    <recommendedName>
        <fullName evidence="7">J domain-containing protein</fullName>
    </recommendedName>
</protein>
<proteinExistence type="predicted"/>